<name>A0A3N6NHG2_9BURK</name>
<evidence type="ECO:0000256" key="8">
    <source>
        <dbReference type="SAM" id="MobiDB-lite"/>
    </source>
</evidence>
<keyword evidence="4" id="KW-0479">Metal-binding</keyword>
<feature type="compositionally biased region" description="Gly residues" evidence="8">
    <location>
        <begin position="244"/>
        <end position="299"/>
    </location>
</feature>
<dbReference type="AlphaFoldDB" id="A0A3N6NHG2"/>
<dbReference type="RefSeq" id="WP_124150057.1">
    <property type="nucleotide sequence ID" value="NZ_RQIS01000003.1"/>
</dbReference>
<feature type="domain" description="Lysine-specific metallo-endopeptidase" evidence="9">
    <location>
        <begin position="406"/>
        <end position="538"/>
    </location>
</feature>
<dbReference type="SUPFAM" id="SSF58113">
    <property type="entry name" value="Apolipoprotein A-I"/>
    <property type="match status" value="1"/>
</dbReference>
<dbReference type="GO" id="GO:0004222">
    <property type="term" value="F:metalloendopeptidase activity"/>
    <property type="evidence" value="ECO:0007669"/>
    <property type="project" value="InterPro"/>
</dbReference>
<keyword evidence="6" id="KW-0862">Zinc</keyword>
<dbReference type="SMART" id="SM01351">
    <property type="entry name" value="Aspzincin_M35"/>
    <property type="match status" value="1"/>
</dbReference>
<evidence type="ECO:0000256" key="3">
    <source>
        <dbReference type="ARBA" id="ARBA00022670"/>
    </source>
</evidence>
<comment type="similarity">
    <text evidence="2">Belongs to the peptidase M35 family.</text>
</comment>
<evidence type="ECO:0000313" key="11">
    <source>
        <dbReference type="Proteomes" id="UP000272778"/>
    </source>
</evidence>
<evidence type="ECO:0000259" key="9">
    <source>
        <dbReference type="SMART" id="SM01351"/>
    </source>
</evidence>
<keyword evidence="5" id="KW-0378">Hydrolase</keyword>
<evidence type="ECO:0000256" key="7">
    <source>
        <dbReference type="ARBA" id="ARBA00023049"/>
    </source>
</evidence>
<evidence type="ECO:0000256" key="1">
    <source>
        <dbReference type="ARBA" id="ARBA00001947"/>
    </source>
</evidence>
<dbReference type="OrthoDB" id="7649992at2"/>
<evidence type="ECO:0000256" key="2">
    <source>
        <dbReference type="ARBA" id="ARBA00010279"/>
    </source>
</evidence>
<feature type="compositionally biased region" description="Basic and acidic residues" evidence="8">
    <location>
        <begin position="93"/>
        <end position="104"/>
    </location>
</feature>
<evidence type="ECO:0000256" key="5">
    <source>
        <dbReference type="ARBA" id="ARBA00022801"/>
    </source>
</evidence>
<dbReference type="PANTHER" id="PTHR37016:SF3">
    <property type="entry name" value="NEUTRAL PROTEASE 2-RELATED"/>
    <property type="match status" value="1"/>
</dbReference>
<reference evidence="10 11" key="1">
    <citation type="submission" date="2018-11" db="EMBL/GenBank/DDBJ databases">
        <title>Paraburkholderia sp. DHOA04, isolated from soil.</title>
        <authorList>
            <person name="Gao Z.-H."/>
            <person name="Qiu L.-H."/>
            <person name="Fu J.-C."/>
        </authorList>
    </citation>
    <scope>NUCLEOTIDE SEQUENCE [LARGE SCALE GENOMIC DNA]</scope>
    <source>
        <strain evidence="10 11">DHOA04</strain>
    </source>
</reference>
<dbReference type="Gene3D" id="3.40.390.10">
    <property type="entry name" value="Collagenase (Catalytic Domain)"/>
    <property type="match status" value="1"/>
</dbReference>
<dbReference type="InterPro" id="IPR024079">
    <property type="entry name" value="MetalloPept_cat_dom_sf"/>
</dbReference>
<keyword evidence="3" id="KW-0645">Protease</keyword>
<dbReference type="SUPFAM" id="SSF55486">
    <property type="entry name" value="Metalloproteases ('zincins'), catalytic domain"/>
    <property type="match status" value="1"/>
</dbReference>
<feature type="region of interest" description="Disordered" evidence="8">
    <location>
        <begin position="205"/>
        <end position="299"/>
    </location>
</feature>
<feature type="region of interest" description="Disordered" evidence="8">
    <location>
        <begin position="320"/>
        <end position="377"/>
    </location>
</feature>
<gene>
    <name evidence="10" type="ORF">D1Y85_05680</name>
</gene>
<dbReference type="Pfam" id="PF14521">
    <property type="entry name" value="Aspzincin_M35"/>
    <property type="match status" value="1"/>
</dbReference>
<feature type="region of interest" description="Disordered" evidence="8">
    <location>
        <begin position="18"/>
        <end position="104"/>
    </location>
</feature>
<dbReference type="EMBL" id="RQIS01000003">
    <property type="protein sequence ID" value="RQH08492.1"/>
    <property type="molecule type" value="Genomic_DNA"/>
</dbReference>
<comment type="cofactor">
    <cofactor evidence="1">
        <name>Zn(2+)</name>
        <dbReference type="ChEBI" id="CHEBI:29105"/>
    </cofactor>
</comment>
<keyword evidence="7" id="KW-0482">Metalloprotease</keyword>
<keyword evidence="11" id="KW-1185">Reference proteome</keyword>
<evidence type="ECO:0000313" key="10">
    <source>
        <dbReference type="EMBL" id="RQH08492.1"/>
    </source>
</evidence>
<dbReference type="GO" id="GO:0046872">
    <property type="term" value="F:metal ion binding"/>
    <property type="evidence" value="ECO:0007669"/>
    <property type="project" value="UniProtKB-KW"/>
</dbReference>
<organism evidence="10 11">
    <name type="scientific">Paraburkholderia dinghuensis</name>
    <dbReference type="NCBI Taxonomy" id="2305225"/>
    <lineage>
        <taxon>Bacteria</taxon>
        <taxon>Pseudomonadati</taxon>
        <taxon>Pseudomonadota</taxon>
        <taxon>Betaproteobacteria</taxon>
        <taxon>Burkholderiales</taxon>
        <taxon>Burkholderiaceae</taxon>
        <taxon>Paraburkholderia</taxon>
    </lineage>
</organism>
<evidence type="ECO:0000256" key="6">
    <source>
        <dbReference type="ARBA" id="ARBA00022833"/>
    </source>
</evidence>
<dbReference type="Proteomes" id="UP000272778">
    <property type="component" value="Unassembled WGS sequence"/>
</dbReference>
<accession>A0A3N6NHG2</accession>
<dbReference type="GO" id="GO:0006508">
    <property type="term" value="P:proteolysis"/>
    <property type="evidence" value="ECO:0007669"/>
    <property type="project" value="UniProtKB-KW"/>
</dbReference>
<feature type="compositionally biased region" description="Gly residues" evidence="8">
    <location>
        <begin position="320"/>
        <end position="339"/>
    </location>
</feature>
<feature type="compositionally biased region" description="Basic and acidic residues" evidence="8">
    <location>
        <begin position="368"/>
        <end position="377"/>
    </location>
</feature>
<dbReference type="InterPro" id="IPR050414">
    <property type="entry name" value="Fungal_M35_metalloproteases"/>
</dbReference>
<dbReference type="Gene3D" id="1.20.120.20">
    <property type="entry name" value="Apolipoprotein"/>
    <property type="match status" value="1"/>
</dbReference>
<protein>
    <recommendedName>
        <fullName evidence="9">Lysine-specific metallo-endopeptidase domain-containing protein</fullName>
    </recommendedName>
</protein>
<proteinExistence type="inferred from homology"/>
<evidence type="ECO:0000256" key="4">
    <source>
        <dbReference type="ARBA" id="ARBA00022723"/>
    </source>
</evidence>
<comment type="caution">
    <text evidence="10">The sequence shown here is derived from an EMBL/GenBank/DDBJ whole genome shotgun (WGS) entry which is preliminary data.</text>
</comment>
<sequence length="543" mass="55458">MDVNSLSSTHCAWHSENAERAVQSAGIAREPEIHSPTEYGPGSGNRPLDTGVFGKSHDPRGDTANSPAGNTRDKAGSPIGGTRDKNGNTVLESRGKNGERIRDTWDKAGNHIRDTQDKAGKHIRETWDKAGNHIRDTQDKFGNHIHETWDKAGNHIRDTQDKAGNHIREIWDKAGNHIRETQDKAGNHIRDIWNKQGHHQRFIDYDDGIPRHKHPWDGLPPAGPGGPGMSGPTGGEANGTPGDADGGSGPDGGGGGGADASGDSGGAPGGADGGGGGGAPDEAGGGGADGGGAPGGAGGGAPNGAGGGGAAGGGAPGGAGGGGGGGGAGPVGESGGGDPGQFPGEFGAPNGAGSTGRGGALDTFPAEKSPHASARDPLMRGFNAEQQHMLRDAYHHAKQMVDAALDHLLAHGPDSNFQRWFGAPTPANVQHVTQVLSNIQHALAHDVNMLVATRGANSHELAHVFPDSPHKIDLAPLAFTNVEGRNTLETTLIHELSHFTNIGGTEDHSYGRADDHRLAATNTRAAITNADNYGMFIQAYGSA</sequence>
<dbReference type="PANTHER" id="PTHR37016">
    <property type="match status" value="1"/>
</dbReference>
<dbReference type="InterPro" id="IPR029463">
    <property type="entry name" value="Lys_MEP"/>
</dbReference>
<feature type="compositionally biased region" description="Gly residues" evidence="8">
    <location>
        <begin position="225"/>
        <end position="237"/>
    </location>
</feature>